<organism evidence="1 2">
    <name type="scientific">Octopus vulgaris</name>
    <name type="common">Common octopus</name>
    <dbReference type="NCBI Taxonomy" id="6645"/>
    <lineage>
        <taxon>Eukaryota</taxon>
        <taxon>Metazoa</taxon>
        <taxon>Spiralia</taxon>
        <taxon>Lophotrochozoa</taxon>
        <taxon>Mollusca</taxon>
        <taxon>Cephalopoda</taxon>
        <taxon>Coleoidea</taxon>
        <taxon>Octopodiformes</taxon>
        <taxon>Octopoda</taxon>
        <taxon>Incirrata</taxon>
        <taxon>Octopodidae</taxon>
        <taxon>Octopus</taxon>
    </lineage>
</organism>
<sequence>MNNVSKYLKEKPNFLPILFYSLTYKPIFHGSLSWISYAKCQIAIQDIAFDIKLYIDIDGPYIRNSAQLS</sequence>
<proteinExistence type="predicted"/>
<evidence type="ECO:0000313" key="1">
    <source>
        <dbReference type="EMBL" id="CAI9715960.1"/>
    </source>
</evidence>
<dbReference type="EMBL" id="OX597814">
    <property type="protein sequence ID" value="CAI9715960.1"/>
    <property type="molecule type" value="Genomic_DNA"/>
</dbReference>
<dbReference type="AlphaFoldDB" id="A0AA36AGX2"/>
<evidence type="ECO:0000313" key="2">
    <source>
        <dbReference type="Proteomes" id="UP001162480"/>
    </source>
</evidence>
<accession>A0AA36AGX2</accession>
<dbReference type="Proteomes" id="UP001162480">
    <property type="component" value="Chromosome 1"/>
</dbReference>
<keyword evidence="2" id="KW-1185">Reference proteome</keyword>
<name>A0AA36AGX2_OCTVU</name>
<protein>
    <submittedName>
        <fullName evidence="1">Uncharacterized protein</fullName>
    </submittedName>
</protein>
<gene>
    <name evidence="1" type="ORF">OCTVUL_1B005483</name>
</gene>
<reference evidence="1" key="1">
    <citation type="submission" date="2023-08" db="EMBL/GenBank/DDBJ databases">
        <authorList>
            <person name="Alioto T."/>
            <person name="Alioto T."/>
            <person name="Gomez Garrido J."/>
        </authorList>
    </citation>
    <scope>NUCLEOTIDE SEQUENCE</scope>
</reference>